<dbReference type="Gene3D" id="3.30.2010.10">
    <property type="entry name" value="Metalloproteases ('zincins'), catalytic domain"/>
    <property type="match status" value="1"/>
</dbReference>
<organism evidence="16 17">
    <name type="scientific">Roseateles subflavus</name>
    <dbReference type="NCBI Taxonomy" id="3053353"/>
    <lineage>
        <taxon>Bacteria</taxon>
        <taxon>Pseudomonadati</taxon>
        <taxon>Pseudomonadota</taxon>
        <taxon>Betaproteobacteria</taxon>
        <taxon>Burkholderiales</taxon>
        <taxon>Sphaerotilaceae</taxon>
        <taxon>Roseateles</taxon>
    </lineage>
</organism>
<feature type="transmembrane region" description="Helical" evidence="14">
    <location>
        <begin position="54"/>
        <end position="79"/>
    </location>
</feature>
<comment type="cofactor">
    <cofactor evidence="1">
        <name>Zn(2+)</name>
        <dbReference type="ChEBI" id="CHEBI:29105"/>
    </cofactor>
</comment>
<evidence type="ECO:0000313" key="17">
    <source>
        <dbReference type="Proteomes" id="UP001238603"/>
    </source>
</evidence>
<evidence type="ECO:0000256" key="8">
    <source>
        <dbReference type="ARBA" id="ARBA00022833"/>
    </source>
</evidence>
<keyword evidence="10" id="KW-0482">Metalloprotease</keyword>
<evidence type="ECO:0000256" key="10">
    <source>
        <dbReference type="ARBA" id="ARBA00023049"/>
    </source>
</evidence>
<evidence type="ECO:0000256" key="7">
    <source>
        <dbReference type="ARBA" id="ARBA00022801"/>
    </source>
</evidence>
<dbReference type="InterPro" id="IPR001915">
    <property type="entry name" value="Peptidase_M48"/>
</dbReference>
<feature type="compositionally biased region" description="Basic and acidic residues" evidence="13">
    <location>
        <begin position="8"/>
        <end position="20"/>
    </location>
</feature>
<evidence type="ECO:0000256" key="1">
    <source>
        <dbReference type="ARBA" id="ARBA00001947"/>
    </source>
</evidence>
<keyword evidence="12" id="KW-0175">Coiled coil</keyword>
<evidence type="ECO:0000256" key="2">
    <source>
        <dbReference type="ARBA" id="ARBA00004651"/>
    </source>
</evidence>
<comment type="subcellular location">
    <subcellularLocation>
        <location evidence="2">Cell membrane</location>
        <topology evidence="2">Multi-pass membrane protein</topology>
    </subcellularLocation>
</comment>
<comment type="caution">
    <text evidence="16">The sequence shown here is derived from an EMBL/GenBank/DDBJ whole genome shotgun (WGS) entry which is preliminary data.</text>
</comment>
<sequence length="1319" mass="145821">MSEPAAPQDKHVARAHDDTRQAPPADLSGEPPLSGTALVERLARPGSAYRRQTWIALLALLCFVTLYLALATWFAWTAFELTIGGGMGQDALWGWLGGLGAAFLAALMFRALFFVKRGGTDRLLELRPQDQPELFAFLHRLADKAGAPRPHKVFLSADVNASVFYDLSLLNLLIPSRKNLLIGLGLVQALNLGEFRAVLAHEFGHFGQRAMAVGRWVYVAQQIARHLVVHRGKLDEVLQRVSLWDLRIAWLGWGLRLVVWSVRSLVESAYRAVDLLQRALSREMEMNADLVAVALTGSDALIHALYRLQAADDAWSRAMTFAMGEKQAGRRVGDLFALQSQIQQQLGSLLQQPDHGQPPPLPEDAAGHRIFQPQLAQPPRMWQSHPPSHEREANAKRQYLHAPIDDRPAWALFQEAAALRVQVTALALRAGEVSSDHKAHDPAEAGEAGPAHPDESLQRLQQQFEREHLDARYRGLYFGHSPVRHTADAQALWQDCPGFERSQLVDLYPARLSQDMARLSALETEQGQLQALERGHLEAQGGVIRFRDQTLSRKSLHVALQQVQAELQALRESLRLQDLRVRSLHLAVADRLGQGWPEHLRGLITALHYGSHGEANLRDLQGLLQHTIRQTTATGRVNDAGRQRIVEAASALQQAMHKLDQEAALVQLDAVLADALHIEQWRQAIGELQLPWPTAQNLGDWLNVIDGWVDQQSNACGALRREALELLLHTEKRVVRQWLSEINPGAAPGRSQFPPAPDVLLEGQERPRDFRQSLWVRFQTADGWLPATARLVVAGGIVMSVLGLGGLAMQATVSLYNGLDRPVVVTLSNGETLSLAPGEHRLTKAPAHRVLGVETRTADRALIERFEAPVGGAFEHYIYNVASAAAMVEWTAVYGGGSPPPPTRVGTARWRASEARHVFEDPPRSIRTKGGGESRRVLEAVPVNQVTTQLSALPPDEKPERLIQAHARWDASDSAGIALWWTLLGDGPAAREILAQRLKETPADLMWRRMEMDQADAPRREALCTQIKAQARQSPDDADLRYLSVRCQPESESKGQAFIDGAQAHPRHLWLAYAASMAHAEQAHWAQARAGWDFVRQRSAALAEEVNVDLARLARWQGGLTSAELDKLMQTLSPASQELKLHLALERGQDHGGAWARAYGALSSGQLEQVLSRAPAPEGSRDPRLIRLLGASDTASAPLLQAALRLPVEAGVDARSYWSSLGLALRERQGHQELLALLPTYAAQVGRLDEARLRRFIAALEQRRPTAECTALMQGMPLFMRGQAMSMAAIVYGSKAPMAWRIGAESLLFGDERPYFQTR</sequence>
<dbReference type="EMBL" id="JASVDS010000007">
    <property type="protein sequence ID" value="MDL5034146.1"/>
    <property type="molecule type" value="Genomic_DNA"/>
</dbReference>
<keyword evidence="8" id="KW-0862">Zinc</keyword>
<evidence type="ECO:0000256" key="6">
    <source>
        <dbReference type="ARBA" id="ARBA00022723"/>
    </source>
</evidence>
<keyword evidence="4" id="KW-0645">Protease</keyword>
<evidence type="ECO:0000256" key="12">
    <source>
        <dbReference type="SAM" id="Coils"/>
    </source>
</evidence>
<evidence type="ECO:0000256" key="11">
    <source>
        <dbReference type="ARBA" id="ARBA00023136"/>
    </source>
</evidence>
<reference evidence="16 17" key="1">
    <citation type="submission" date="2023-06" db="EMBL/GenBank/DDBJ databases">
        <title>Pelomonas sp. APW6 16S ribosomal RNA gene genome sequencing and assembly.</title>
        <authorList>
            <person name="Woo H."/>
        </authorList>
    </citation>
    <scope>NUCLEOTIDE SEQUENCE [LARGE SCALE GENOMIC DNA]</scope>
    <source>
        <strain evidence="16 17">APW6</strain>
    </source>
</reference>
<evidence type="ECO:0000256" key="14">
    <source>
        <dbReference type="SAM" id="Phobius"/>
    </source>
</evidence>
<evidence type="ECO:0000259" key="15">
    <source>
        <dbReference type="Pfam" id="PF01435"/>
    </source>
</evidence>
<feature type="compositionally biased region" description="Basic and acidic residues" evidence="13">
    <location>
        <begin position="434"/>
        <end position="443"/>
    </location>
</feature>
<protein>
    <submittedName>
        <fullName evidence="16">M48 family metallopeptidase</fullName>
    </submittedName>
</protein>
<feature type="domain" description="Peptidase M48" evidence="15">
    <location>
        <begin position="128"/>
        <end position="395"/>
    </location>
</feature>
<feature type="coiled-coil region" evidence="12">
    <location>
        <begin position="553"/>
        <end position="580"/>
    </location>
</feature>
<dbReference type="CDD" id="cd07328">
    <property type="entry name" value="M48_Ste24p_like"/>
    <property type="match status" value="1"/>
</dbReference>
<feature type="region of interest" description="Disordered" evidence="13">
    <location>
        <begin position="1"/>
        <end position="33"/>
    </location>
</feature>
<evidence type="ECO:0000256" key="5">
    <source>
        <dbReference type="ARBA" id="ARBA00022692"/>
    </source>
</evidence>
<dbReference type="Pfam" id="PF01435">
    <property type="entry name" value="Peptidase_M48"/>
    <property type="match status" value="1"/>
</dbReference>
<keyword evidence="3" id="KW-1003">Cell membrane</keyword>
<evidence type="ECO:0000256" key="4">
    <source>
        <dbReference type="ARBA" id="ARBA00022670"/>
    </source>
</evidence>
<evidence type="ECO:0000256" key="13">
    <source>
        <dbReference type="SAM" id="MobiDB-lite"/>
    </source>
</evidence>
<dbReference type="Proteomes" id="UP001238603">
    <property type="component" value="Unassembled WGS sequence"/>
</dbReference>
<dbReference type="PANTHER" id="PTHR43221:SF1">
    <property type="entry name" value="PROTEASE HTPX"/>
    <property type="match status" value="1"/>
</dbReference>
<evidence type="ECO:0000313" key="16">
    <source>
        <dbReference type="EMBL" id="MDL5034146.1"/>
    </source>
</evidence>
<accession>A0ABT7LMQ2</accession>
<keyword evidence="17" id="KW-1185">Reference proteome</keyword>
<dbReference type="InterPro" id="IPR050083">
    <property type="entry name" value="HtpX_protease"/>
</dbReference>
<name>A0ABT7LMQ2_9BURK</name>
<feature type="transmembrane region" description="Helical" evidence="14">
    <location>
        <begin position="91"/>
        <end position="113"/>
    </location>
</feature>
<gene>
    <name evidence="16" type="ORF">QRD43_19760</name>
</gene>
<keyword evidence="9 14" id="KW-1133">Transmembrane helix</keyword>
<dbReference type="RefSeq" id="WP_285984222.1">
    <property type="nucleotide sequence ID" value="NZ_JASVDS010000007.1"/>
</dbReference>
<feature type="region of interest" description="Disordered" evidence="13">
    <location>
        <begin position="434"/>
        <end position="457"/>
    </location>
</feature>
<keyword evidence="5 14" id="KW-0812">Transmembrane</keyword>
<dbReference type="PANTHER" id="PTHR43221">
    <property type="entry name" value="PROTEASE HTPX"/>
    <property type="match status" value="1"/>
</dbReference>
<keyword evidence="6" id="KW-0479">Metal-binding</keyword>
<keyword evidence="11 14" id="KW-0472">Membrane</keyword>
<evidence type="ECO:0000256" key="9">
    <source>
        <dbReference type="ARBA" id="ARBA00022989"/>
    </source>
</evidence>
<keyword evidence="7" id="KW-0378">Hydrolase</keyword>
<evidence type="ECO:0000256" key="3">
    <source>
        <dbReference type="ARBA" id="ARBA00022475"/>
    </source>
</evidence>
<proteinExistence type="predicted"/>